<dbReference type="PANTHER" id="PTHR43735:SF8">
    <property type="entry name" value="OS11G0158200 PROTEIN"/>
    <property type="match status" value="1"/>
</dbReference>
<reference evidence="2 3" key="1">
    <citation type="journal article" date="2005" name="PLoS Biol.">
        <title>The genomes of Oryza sativa: a history of duplications.</title>
        <authorList>
            <person name="Yu J."/>
            <person name="Wang J."/>
            <person name="Lin W."/>
            <person name="Li S."/>
            <person name="Li H."/>
            <person name="Zhou J."/>
            <person name="Ni P."/>
            <person name="Dong W."/>
            <person name="Hu S."/>
            <person name="Zeng C."/>
            <person name="Zhang J."/>
            <person name="Zhang Y."/>
            <person name="Li R."/>
            <person name="Xu Z."/>
            <person name="Li S."/>
            <person name="Li X."/>
            <person name="Zheng H."/>
            <person name="Cong L."/>
            <person name="Lin L."/>
            <person name="Yin J."/>
            <person name="Geng J."/>
            <person name="Li G."/>
            <person name="Shi J."/>
            <person name="Liu J."/>
            <person name="Lv H."/>
            <person name="Li J."/>
            <person name="Wang J."/>
            <person name="Deng Y."/>
            <person name="Ran L."/>
            <person name="Shi X."/>
            <person name="Wang X."/>
            <person name="Wu Q."/>
            <person name="Li C."/>
            <person name="Ren X."/>
            <person name="Wang J."/>
            <person name="Wang X."/>
            <person name="Li D."/>
            <person name="Liu D."/>
            <person name="Zhang X."/>
            <person name="Ji Z."/>
            <person name="Zhao W."/>
            <person name="Sun Y."/>
            <person name="Zhang Z."/>
            <person name="Bao J."/>
            <person name="Han Y."/>
            <person name="Dong L."/>
            <person name="Ji J."/>
            <person name="Chen P."/>
            <person name="Wu S."/>
            <person name="Liu J."/>
            <person name="Xiao Y."/>
            <person name="Bu D."/>
            <person name="Tan J."/>
            <person name="Yang L."/>
            <person name="Ye C."/>
            <person name="Zhang J."/>
            <person name="Xu J."/>
            <person name="Zhou Y."/>
            <person name="Yu Y."/>
            <person name="Zhang B."/>
            <person name="Zhuang S."/>
            <person name="Wei H."/>
            <person name="Liu B."/>
            <person name="Lei M."/>
            <person name="Yu H."/>
            <person name="Li Y."/>
            <person name="Xu H."/>
            <person name="Wei S."/>
            <person name="He X."/>
            <person name="Fang L."/>
            <person name="Zhang Z."/>
            <person name="Zhang Y."/>
            <person name="Huang X."/>
            <person name="Su Z."/>
            <person name="Tong W."/>
            <person name="Li J."/>
            <person name="Tong Z."/>
            <person name="Li S."/>
            <person name="Ye J."/>
            <person name="Wang L."/>
            <person name="Fang L."/>
            <person name="Lei T."/>
            <person name="Chen C."/>
            <person name="Chen H."/>
            <person name="Xu Z."/>
            <person name="Li H."/>
            <person name="Huang H."/>
            <person name="Zhang F."/>
            <person name="Xu H."/>
            <person name="Li N."/>
            <person name="Zhao C."/>
            <person name="Li S."/>
            <person name="Dong L."/>
            <person name="Huang Y."/>
            <person name="Li L."/>
            <person name="Xi Y."/>
            <person name="Qi Q."/>
            <person name="Li W."/>
            <person name="Zhang B."/>
            <person name="Hu W."/>
            <person name="Zhang Y."/>
            <person name="Tian X."/>
            <person name="Jiao Y."/>
            <person name="Liang X."/>
            <person name="Jin J."/>
            <person name="Gao L."/>
            <person name="Zheng W."/>
            <person name="Hao B."/>
            <person name="Liu S."/>
            <person name="Wang W."/>
            <person name="Yuan L."/>
            <person name="Cao M."/>
            <person name="McDermott J."/>
            <person name="Samudrala R."/>
            <person name="Wang J."/>
            <person name="Wong G.K."/>
            <person name="Yang H."/>
        </authorList>
    </citation>
    <scope>NUCLEOTIDE SEQUENCE [LARGE SCALE GENOMIC DNA]</scope>
    <source>
        <strain evidence="3">cv. 93-11</strain>
    </source>
</reference>
<dbReference type="Proteomes" id="UP000007015">
    <property type="component" value="Chromosome 11"/>
</dbReference>
<dbReference type="InterPro" id="IPR036188">
    <property type="entry name" value="FAD/NAD-bd_sf"/>
</dbReference>
<dbReference type="Gene3D" id="3.50.50.60">
    <property type="entry name" value="FAD/NAD(P)-binding domain"/>
    <property type="match status" value="2"/>
</dbReference>
<name>B8BJ79_ORYSI</name>
<dbReference type="PRINTS" id="PR00368">
    <property type="entry name" value="FADPNR"/>
</dbReference>
<dbReference type="STRING" id="39946.B8BJ79"/>
<evidence type="ECO:0000313" key="2">
    <source>
        <dbReference type="EMBL" id="EEC67715.1"/>
    </source>
</evidence>
<dbReference type="GO" id="GO:0050660">
    <property type="term" value="F:flavin adenine dinucleotide binding"/>
    <property type="evidence" value="ECO:0007669"/>
    <property type="project" value="TreeGrafter"/>
</dbReference>
<dbReference type="GO" id="GO:0005737">
    <property type="term" value="C:cytoplasm"/>
    <property type="evidence" value="ECO:0007669"/>
    <property type="project" value="TreeGrafter"/>
</dbReference>
<dbReference type="InterPro" id="IPR023753">
    <property type="entry name" value="FAD/NAD-binding_dom"/>
</dbReference>
<dbReference type="PANTHER" id="PTHR43735">
    <property type="entry name" value="APOPTOSIS-INDUCING FACTOR 1"/>
    <property type="match status" value="1"/>
</dbReference>
<dbReference type="GO" id="GO:0004174">
    <property type="term" value="F:electron-transferring-flavoprotein dehydrogenase activity"/>
    <property type="evidence" value="ECO:0007669"/>
    <property type="project" value="TreeGrafter"/>
</dbReference>
<dbReference type="EMBL" id="CM000136">
    <property type="protein sequence ID" value="EEC67715.1"/>
    <property type="molecule type" value="Genomic_DNA"/>
</dbReference>
<protein>
    <recommendedName>
        <fullName evidence="1">FAD/NAD(P)-binding domain-containing protein</fullName>
    </recommendedName>
</protein>
<evidence type="ECO:0000259" key="1">
    <source>
        <dbReference type="Pfam" id="PF07992"/>
    </source>
</evidence>
<proteinExistence type="predicted"/>
<dbReference type="AlphaFoldDB" id="B8BJ79"/>
<feature type="domain" description="FAD/NAD(P)-binding" evidence="1">
    <location>
        <begin position="8"/>
        <end position="269"/>
    </location>
</feature>
<dbReference type="HOGENOM" id="CLU_019845_2_0_1"/>
<organism evidence="2 3">
    <name type="scientific">Oryza sativa subsp. indica</name>
    <name type="common">Rice</name>
    <dbReference type="NCBI Taxonomy" id="39946"/>
    <lineage>
        <taxon>Eukaryota</taxon>
        <taxon>Viridiplantae</taxon>
        <taxon>Streptophyta</taxon>
        <taxon>Embryophyta</taxon>
        <taxon>Tracheophyta</taxon>
        <taxon>Spermatophyta</taxon>
        <taxon>Magnoliopsida</taxon>
        <taxon>Liliopsida</taxon>
        <taxon>Poales</taxon>
        <taxon>Poaceae</taxon>
        <taxon>BOP clade</taxon>
        <taxon>Oryzoideae</taxon>
        <taxon>Oryzeae</taxon>
        <taxon>Oryzinae</taxon>
        <taxon>Oryza</taxon>
        <taxon>Oryza sativa</taxon>
    </lineage>
</organism>
<dbReference type="OMA" id="PIPFKQS"/>
<gene>
    <name evidence="2" type="ORF">OsI_35194</name>
</gene>
<accession>B8BJ79</accession>
<sequence>MLRCDGDRVVIVGGGIAGALLAKTLQNHADVVLIDPKEYFEIPWANLRAKMDPAAVARTVIPHSEYLTQAKVVTAAAVGVDDSVVLTSAGGAVGYDFLVVATGRECSRPQKREDRLQMFEHDKARIASAGSVLVVGGGPIGVELAAEIVMASPEKRVTLVHGGPRLLMVMGEKASAKALEWLRSKNVTVLLDQTVDLAAAAAGANTDDKVFTTSAGETVAADCHFVCTGRPVASGWLRESFLGEHVGGDGKVAVDEHLRVGGLRNVFAIERHHGRAGGEAGAGGGDGGGSSKERKLHRYKASKAAITVTLGRRDALAELPFMTVIGHLPGVIKPRDYFIARTRRMMGLRTGARYDQSMFRI</sequence>
<dbReference type="Gramene" id="BGIOSGA034843-TA">
    <property type="protein sequence ID" value="BGIOSGA034843-PA"/>
    <property type="gene ID" value="BGIOSGA034843"/>
</dbReference>
<keyword evidence="3" id="KW-1185">Reference proteome</keyword>
<evidence type="ECO:0000313" key="3">
    <source>
        <dbReference type="Proteomes" id="UP000007015"/>
    </source>
</evidence>
<dbReference type="SUPFAM" id="SSF51905">
    <property type="entry name" value="FAD/NAD(P)-binding domain"/>
    <property type="match status" value="1"/>
</dbReference>
<dbReference type="Pfam" id="PF07992">
    <property type="entry name" value="Pyr_redox_2"/>
    <property type="match status" value="1"/>
</dbReference>